<dbReference type="GO" id="GO:0006298">
    <property type="term" value="P:mismatch repair"/>
    <property type="evidence" value="ECO:0007669"/>
    <property type="project" value="TreeGrafter"/>
</dbReference>
<feature type="binding site" evidence="15 16">
    <location>
        <position position="232"/>
    </location>
    <ligand>
        <name>a divalent metal cation</name>
        <dbReference type="ChEBI" id="CHEBI:60240"/>
    </ligand>
</feature>
<dbReference type="Pfam" id="PF01351">
    <property type="entry name" value="RNase_HII"/>
    <property type="match status" value="1"/>
</dbReference>
<comment type="cofactor">
    <cofactor evidence="15 16">
        <name>Mn(2+)</name>
        <dbReference type="ChEBI" id="CHEBI:29035"/>
    </cofactor>
    <cofactor evidence="15 16">
        <name>Mg(2+)</name>
        <dbReference type="ChEBI" id="CHEBI:18420"/>
    </cofactor>
    <text evidence="15 16">Manganese or magnesium. Binds 1 divalent metal ion per monomer in the absence of substrate. May bind a second metal ion after substrate binding.</text>
</comment>
<keyword evidence="13 15" id="KW-0378">Hydrolase</keyword>
<dbReference type="InterPro" id="IPR001352">
    <property type="entry name" value="RNase_HII/HIII"/>
</dbReference>
<dbReference type="EMBL" id="CP000764">
    <property type="protein sequence ID" value="ABS23463.1"/>
    <property type="molecule type" value="Genomic_DNA"/>
</dbReference>
<dbReference type="GO" id="GO:0000287">
    <property type="term" value="F:magnesium ion binding"/>
    <property type="evidence" value="ECO:0007669"/>
    <property type="project" value="UniProtKB-UniRule"/>
</dbReference>
<dbReference type="PANTHER" id="PTHR10954">
    <property type="entry name" value="RIBONUCLEASE H2 SUBUNIT A"/>
    <property type="match status" value="1"/>
</dbReference>
<evidence type="ECO:0000313" key="18">
    <source>
        <dbReference type="EMBL" id="ABS23463.1"/>
    </source>
</evidence>
<evidence type="ECO:0000256" key="2">
    <source>
        <dbReference type="ARBA" id="ARBA00001946"/>
    </source>
</evidence>
<evidence type="ECO:0000256" key="12">
    <source>
        <dbReference type="ARBA" id="ARBA00022759"/>
    </source>
</evidence>
<comment type="cofactor">
    <cofactor evidence="2">
        <name>Mg(2+)</name>
        <dbReference type="ChEBI" id="CHEBI:18420"/>
    </cofactor>
</comment>
<dbReference type="eggNOG" id="COG1039">
    <property type="taxonomic scope" value="Bacteria"/>
</dbReference>
<evidence type="ECO:0000256" key="4">
    <source>
        <dbReference type="ARBA" id="ARBA00004065"/>
    </source>
</evidence>
<dbReference type="GO" id="GO:0004523">
    <property type="term" value="F:RNA-DNA hybrid ribonuclease activity"/>
    <property type="evidence" value="ECO:0007669"/>
    <property type="project" value="UniProtKB-UniRule"/>
</dbReference>
<evidence type="ECO:0000256" key="6">
    <source>
        <dbReference type="ARBA" id="ARBA00008378"/>
    </source>
</evidence>
<comment type="function">
    <text evidence="4 15">Endonuclease that specifically degrades the RNA of RNA-DNA hybrids.</text>
</comment>
<dbReference type="EC" id="3.1.26.4" evidence="7 15"/>
<reference evidence="18 19" key="1">
    <citation type="journal article" date="2008" name="Chem. Biol. Interact.">
        <title>Extending the Bacillus cereus group genomics to putative food-borne pathogens of different toxicity.</title>
        <authorList>
            <person name="Lapidus A."/>
            <person name="Goltsman E."/>
            <person name="Auger S."/>
            <person name="Galleron N."/>
            <person name="Segurens B."/>
            <person name="Dossat C."/>
            <person name="Land M.L."/>
            <person name="Broussolle V."/>
            <person name="Brillard J."/>
            <person name="Guinebretiere M.H."/>
            <person name="Sanchis V."/>
            <person name="Nguen-The C."/>
            <person name="Lereclus D."/>
            <person name="Richardson P."/>
            <person name="Wincker P."/>
            <person name="Weissenbach J."/>
            <person name="Ehrlich S.D."/>
            <person name="Sorokin A."/>
        </authorList>
    </citation>
    <scope>NUCLEOTIDE SEQUENCE [LARGE SCALE GENOMIC DNA]</scope>
    <source>
        <strain evidence="19">DSM 22905 / CIP 110041 / 391-98 / NVH 391-98</strain>
    </source>
</reference>
<comment type="similarity">
    <text evidence="6 15">Belongs to the RNase HII family. RnhC subfamily.</text>
</comment>
<accession>A7GTK5</accession>
<keyword evidence="12 15" id="KW-0255">Endonuclease</keyword>
<comment type="function">
    <text evidence="3">Involved in the transposition of the insertion sequence.</text>
</comment>
<dbReference type="HOGENOM" id="CLU_059546_1_0_9"/>
<proteinExistence type="inferred from homology"/>
<evidence type="ECO:0000313" key="19">
    <source>
        <dbReference type="Proteomes" id="UP000002300"/>
    </source>
</evidence>
<keyword evidence="14 15" id="KW-0460">Magnesium</keyword>
<evidence type="ECO:0000256" key="3">
    <source>
        <dbReference type="ARBA" id="ARBA00002286"/>
    </source>
</evidence>
<comment type="catalytic activity">
    <reaction evidence="1 15 16">
        <text>Endonucleolytic cleavage to 5'-phosphomonoester.</text>
        <dbReference type="EC" id="3.1.26.4"/>
    </reaction>
</comment>
<evidence type="ECO:0000256" key="10">
    <source>
        <dbReference type="ARBA" id="ARBA00022722"/>
    </source>
</evidence>
<dbReference type="CDD" id="cd14796">
    <property type="entry name" value="RNAse_HIII_N"/>
    <property type="match status" value="1"/>
</dbReference>
<feature type="binding site" evidence="15 16">
    <location>
        <position position="127"/>
    </location>
    <ligand>
        <name>a divalent metal cation</name>
        <dbReference type="ChEBI" id="CHEBI:60240"/>
    </ligand>
</feature>
<dbReference type="SUPFAM" id="SSF53098">
    <property type="entry name" value="Ribonuclease H-like"/>
    <property type="match status" value="1"/>
</dbReference>
<organism evidence="18 19">
    <name type="scientific">Bacillus cytotoxicus (strain DSM 22905 / CIP 110041 / 391-98 / NVH 391-98)</name>
    <dbReference type="NCBI Taxonomy" id="315749"/>
    <lineage>
        <taxon>Bacteria</taxon>
        <taxon>Bacillati</taxon>
        <taxon>Bacillota</taxon>
        <taxon>Bacilli</taxon>
        <taxon>Bacillales</taxon>
        <taxon>Bacillaceae</taxon>
        <taxon>Bacillus</taxon>
        <taxon>Bacillus cereus group</taxon>
    </lineage>
</organism>
<dbReference type="GO" id="GO:0032299">
    <property type="term" value="C:ribonuclease H2 complex"/>
    <property type="evidence" value="ECO:0007669"/>
    <property type="project" value="TreeGrafter"/>
</dbReference>
<dbReference type="KEGG" id="bcy:Bcer98_3244"/>
<dbReference type="Pfam" id="PF11858">
    <property type="entry name" value="DUF3378"/>
    <property type="match status" value="1"/>
</dbReference>
<dbReference type="GO" id="GO:0003723">
    <property type="term" value="F:RNA binding"/>
    <property type="evidence" value="ECO:0007669"/>
    <property type="project" value="UniProtKB-UniRule"/>
</dbReference>
<dbReference type="Gene3D" id="3.30.420.10">
    <property type="entry name" value="Ribonuclease H-like superfamily/Ribonuclease H"/>
    <property type="match status" value="1"/>
</dbReference>
<feature type="binding site" evidence="15 16">
    <location>
        <position position="128"/>
    </location>
    <ligand>
        <name>a divalent metal cation</name>
        <dbReference type="ChEBI" id="CHEBI:60240"/>
    </ligand>
</feature>
<dbReference type="NCBIfam" id="TIGR00716">
    <property type="entry name" value="rnhC"/>
    <property type="match status" value="1"/>
</dbReference>
<gene>
    <name evidence="15" type="primary">rnhC</name>
    <name evidence="18" type="ordered locus">Bcer98_3244</name>
</gene>
<comment type="subcellular location">
    <subcellularLocation>
        <location evidence="5 15">Cytoplasm</location>
    </subcellularLocation>
</comment>
<evidence type="ECO:0000256" key="13">
    <source>
        <dbReference type="ARBA" id="ARBA00022801"/>
    </source>
</evidence>
<keyword evidence="19" id="KW-1185">Reference proteome</keyword>
<protein>
    <recommendedName>
        <fullName evidence="8 15">Ribonuclease HIII</fullName>
        <shortName evidence="15">RNase HIII</shortName>
        <ecNumber evidence="7 15">3.1.26.4</ecNumber>
    </recommendedName>
</protein>
<dbReference type="InterPro" id="IPR024567">
    <property type="entry name" value="RNase_HII/HIII_dom"/>
</dbReference>
<keyword evidence="9 15" id="KW-0963">Cytoplasm</keyword>
<evidence type="ECO:0000259" key="17">
    <source>
        <dbReference type="PROSITE" id="PS51975"/>
    </source>
</evidence>
<dbReference type="PANTHER" id="PTHR10954:SF23">
    <property type="entry name" value="RIBONUCLEASE"/>
    <property type="match status" value="1"/>
</dbReference>
<evidence type="ECO:0000256" key="14">
    <source>
        <dbReference type="ARBA" id="ARBA00022842"/>
    </source>
</evidence>
<evidence type="ECO:0000256" key="16">
    <source>
        <dbReference type="PROSITE-ProRule" id="PRU01319"/>
    </source>
</evidence>
<keyword evidence="10 15" id="KW-0540">Nuclease</keyword>
<dbReference type="InterPro" id="IPR036397">
    <property type="entry name" value="RNaseH_sf"/>
</dbReference>
<evidence type="ECO:0000256" key="5">
    <source>
        <dbReference type="ARBA" id="ARBA00004496"/>
    </source>
</evidence>
<dbReference type="InterPro" id="IPR012337">
    <property type="entry name" value="RNaseH-like_sf"/>
</dbReference>
<dbReference type="AlphaFoldDB" id="A7GTK5"/>
<feature type="domain" description="RNase H type-2" evidence="17">
    <location>
        <begin position="121"/>
        <end position="338"/>
    </location>
</feature>
<dbReference type="InterPro" id="IPR012295">
    <property type="entry name" value="TBP_dom_sf"/>
</dbReference>
<dbReference type="InterPro" id="IPR004641">
    <property type="entry name" value="RNase_HIII"/>
</dbReference>
<keyword evidence="11 15" id="KW-0479">Metal-binding</keyword>
<dbReference type="GO" id="GO:0005737">
    <property type="term" value="C:cytoplasm"/>
    <property type="evidence" value="ECO:0007669"/>
    <property type="project" value="UniProtKB-SubCell"/>
</dbReference>
<evidence type="ECO:0000256" key="7">
    <source>
        <dbReference type="ARBA" id="ARBA00012180"/>
    </source>
</evidence>
<evidence type="ECO:0000256" key="8">
    <source>
        <dbReference type="ARBA" id="ARBA00021407"/>
    </source>
</evidence>
<evidence type="ECO:0000256" key="1">
    <source>
        <dbReference type="ARBA" id="ARBA00000077"/>
    </source>
</evidence>
<dbReference type="HAMAP" id="MF_00053">
    <property type="entry name" value="RNase_HIII"/>
    <property type="match status" value="1"/>
</dbReference>
<sequence length="338" mass="37337">MNFPNMETERIIRYDKNNTIEKGATILSNSIVLQTSSTVIEEMKNQYKQAISPTVPQGGIFIAKVPSCTITAYKSGKVMFQGGRAMEEAARWKNLVQLPASPAKKTVHAHRFAPPALIGTMSIIGSDEVGTGDYFGPMTVVAAYVDAKQIPLLKELGVKDSKNLNDAQITAIAKQLLTVIPYSSLVLHNEKYNELFDKGNNQGKLKALLHNKAIINLLAKIAPTKPDGILIDQFTQPDTYYKYLANQKQVQRDNVYFATKGESIHLAVAAASILARYSFVKQFDELSKKAGMQLPKGAGKQVDIAAAKLIQKLGKERLPEFVKLHFANTEKAFRLLKK</sequence>
<dbReference type="InterPro" id="IPR024568">
    <property type="entry name" value="RNase_HIII_N"/>
</dbReference>
<dbReference type="Proteomes" id="UP000002300">
    <property type="component" value="Chromosome"/>
</dbReference>
<dbReference type="CDD" id="cd06590">
    <property type="entry name" value="RNase_HII_bacteria_HIII_like"/>
    <property type="match status" value="1"/>
</dbReference>
<dbReference type="Gene3D" id="3.30.310.10">
    <property type="entry name" value="TATA-Binding Protein"/>
    <property type="match status" value="1"/>
</dbReference>
<name>A7GTK5_BACCN</name>
<dbReference type="PIRSF" id="PIRSF037748">
    <property type="entry name" value="RnhC"/>
    <property type="match status" value="1"/>
</dbReference>
<dbReference type="FunFam" id="3.30.420.10:FF:000047">
    <property type="entry name" value="Ribonuclease HIII"/>
    <property type="match status" value="1"/>
</dbReference>
<dbReference type="STRING" id="315749.Bcer98_3244"/>
<evidence type="ECO:0000256" key="9">
    <source>
        <dbReference type="ARBA" id="ARBA00022490"/>
    </source>
</evidence>
<evidence type="ECO:0000256" key="11">
    <source>
        <dbReference type="ARBA" id="ARBA00022723"/>
    </source>
</evidence>
<dbReference type="PROSITE" id="PS51975">
    <property type="entry name" value="RNASE_H_2"/>
    <property type="match status" value="1"/>
</dbReference>
<dbReference type="GO" id="GO:0043137">
    <property type="term" value="P:DNA replication, removal of RNA primer"/>
    <property type="evidence" value="ECO:0007669"/>
    <property type="project" value="TreeGrafter"/>
</dbReference>
<evidence type="ECO:0000256" key="15">
    <source>
        <dbReference type="HAMAP-Rule" id="MF_00053"/>
    </source>
</evidence>